<dbReference type="InterPro" id="IPR029510">
    <property type="entry name" value="Ald_DH_CS_GLU"/>
</dbReference>
<keyword evidence="5" id="KW-0520">NAD</keyword>
<evidence type="ECO:0000256" key="1">
    <source>
        <dbReference type="ARBA" id="ARBA00009986"/>
    </source>
</evidence>
<dbReference type="SUPFAM" id="SSF53720">
    <property type="entry name" value="ALDH-like"/>
    <property type="match status" value="1"/>
</dbReference>
<dbReference type="Pfam" id="PF00171">
    <property type="entry name" value="Aldedh"/>
    <property type="match status" value="1"/>
</dbReference>
<dbReference type="RefSeq" id="WP_112158590.1">
    <property type="nucleotide sequence ID" value="NZ_QKRX01000004.1"/>
</dbReference>
<keyword evidence="2" id="KW-0479">Metal-binding</keyword>
<dbReference type="FunFam" id="3.40.605.10:FF:000007">
    <property type="entry name" value="NAD/NADP-dependent betaine aldehyde dehydrogenase"/>
    <property type="match status" value="1"/>
</dbReference>
<dbReference type="CDD" id="cd07090">
    <property type="entry name" value="ALDH_F9_TMBADH"/>
    <property type="match status" value="1"/>
</dbReference>
<keyword evidence="6" id="KW-0558">Oxidation</keyword>
<dbReference type="OrthoDB" id="9812625at2"/>
<dbReference type="InterPro" id="IPR015590">
    <property type="entry name" value="Aldehyde_DH_dom"/>
</dbReference>
<evidence type="ECO:0000256" key="10">
    <source>
        <dbReference type="NCBIfam" id="TIGR01804"/>
    </source>
</evidence>
<evidence type="ECO:0000256" key="7">
    <source>
        <dbReference type="ARBA" id="ARBA00051919"/>
    </source>
</evidence>
<dbReference type="NCBIfam" id="TIGR01804">
    <property type="entry name" value="BADH"/>
    <property type="match status" value="1"/>
</dbReference>
<dbReference type="PANTHER" id="PTHR11699">
    <property type="entry name" value="ALDEHYDE DEHYDROGENASE-RELATED"/>
    <property type="match status" value="1"/>
</dbReference>
<reference evidence="14 15" key="1">
    <citation type="submission" date="2018-06" db="EMBL/GenBank/DDBJ databases">
        <title>Nitrincola tibetense sp. nov., isolated from Lake XuguoCo on Tibetan Plateau.</title>
        <authorList>
            <person name="Xing P."/>
        </authorList>
    </citation>
    <scope>NUCLEOTIDE SEQUENCE [LARGE SCALE GENOMIC DNA]</scope>
    <source>
        <strain evidence="15">xg18</strain>
    </source>
</reference>
<evidence type="ECO:0000256" key="11">
    <source>
        <dbReference type="PROSITE-ProRule" id="PRU10007"/>
    </source>
</evidence>
<gene>
    <name evidence="14" type="ORF">DN062_06840</name>
</gene>
<evidence type="ECO:0000256" key="5">
    <source>
        <dbReference type="ARBA" id="ARBA00023027"/>
    </source>
</evidence>
<dbReference type="GO" id="GO:0046872">
    <property type="term" value="F:metal ion binding"/>
    <property type="evidence" value="ECO:0007669"/>
    <property type="project" value="UniProtKB-KW"/>
</dbReference>
<dbReference type="Gene3D" id="3.40.309.10">
    <property type="entry name" value="Aldehyde Dehydrogenase, Chain A, domain 2"/>
    <property type="match status" value="1"/>
</dbReference>
<dbReference type="EMBL" id="QKRX01000004">
    <property type="protein sequence ID" value="RAU18485.1"/>
    <property type="molecule type" value="Genomic_DNA"/>
</dbReference>
<dbReference type="InterPro" id="IPR016163">
    <property type="entry name" value="Ald_DH_C"/>
</dbReference>
<evidence type="ECO:0000259" key="13">
    <source>
        <dbReference type="Pfam" id="PF00171"/>
    </source>
</evidence>
<keyword evidence="15" id="KW-1185">Reference proteome</keyword>
<comment type="similarity">
    <text evidence="1 12">Belongs to the aldehyde dehydrogenase family.</text>
</comment>
<dbReference type="NCBIfam" id="NF009725">
    <property type="entry name" value="PRK13252.1"/>
    <property type="match status" value="1"/>
</dbReference>
<dbReference type="GO" id="GO:0008802">
    <property type="term" value="F:betaine-aldehyde dehydrogenase (NAD+) activity"/>
    <property type="evidence" value="ECO:0007669"/>
    <property type="project" value="UniProtKB-UniRule"/>
</dbReference>
<keyword evidence="3" id="KW-0630">Potassium</keyword>
<sequence>MARFPEHQLYIHGEHFQATSGKTFTTLNPATGEVLASIQEASIDDIDEAVKSARAGFKVWSKMTGTERSRILMRAVDLLRERNDELAQLEVLDTGKPWQEASVVDIASGADCIEYFAGLAPTIRGYHVDLNHAFGYTRREPLGVCAGIGAWNYPIQIACWKAAMALACGNSLIYKPATLTPLSAYKLAEIFTEAGVPAGVFNVISGGAEVGNALSLHPGIDKISLTGSTATGKKVMAAAATTLKHVSMELGGKSPLIIFDDANLDNAVSAAMLANFYTQGEICTNGTRVFVHKNIKEAFIERLVKRTQQLIIGDPMNPTTQVGALISQDHMEKVLGYIQSAVDEGATLLCGGQAAQVEGLPQGYFVQPTIFADCRDEMTICQDEIFGPVMSILEFNDEAEVIERANKTDYGLAAGIFTQNLARAHRVIAEIDAGTCWINNYNITPIELPIGGFKLSGIGHENGPEAIHHYTRLKSVYVELGDVDSPYA</sequence>
<evidence type="ECO:0000256" key="6">
    <source>
        <dbReference type="ARBA" id="ARBA00023097"/>
    </source>
</evidence>
<evidence type="ECO:0000313" key="15">
    <source>
        <dbReference type="Proteomes" id="UP000250744"/>
    </source>
</evidence>
<evidence type="ECO:0000256" key="12">
    <source>
        <dbReference type="RuleBase" id="RU003345"/>
    </source>
</evidence>
<comment type="catalytic activity">
    <reaction evidence="8">
        <text>betaine aldehyde + NAD(+) + H2O = glycine betaine + NADH + 2 H(+)</text>
        <dbReference type="Rhea" id="RHEA:15305"/>
        <dbReference type="ChEBI" id="CHEBI:15377"/>
        <dbReference type="ChEBI" id="CHEBI:15378"/>
        <dbReference type="ChEBI" id="CHEBI:15710"/>
        <dbReference type="ChEBI" id="CHEBI:17750"/>
        <dbReference type="ChEBI" id="CHEBI:57540"/>
        <dbReference type="ChEBI" id="CHEBI:57945"/>
        <dbReference type="EC" id="1.2.1.8"/>
    </reaction>
    <physiologicalReaction direction="left-to-right" evidence="8">
        <dbReference type="Rhea" id="RHEA:15306"/>
    </physiologicalReaction>
</comment>
<evidence type="ECO:0000256" key="8">
    <source>
        <dbReference type="ARBA" id="ARBA00052192"/>
    </source>
</evidence>
<dbReference type="Gene3D" id="3.40.605.10">
    <property type="entry name" value="Aldehyde Dehydrogenase, Chain A, domain 1"/>
    <property type="match status" value="1"/>
</dbReference>
<dbReference type="InterPro" id="IPR016161">
    <property type="entry name" value="Ald_DH/histidinol_DH"/>
</dbReference>
<evidence type="ECO:0000256" key="3">
    <source>
        <dbReference type="ARBA" id="ARBA00022958"/>
    </source>
</evidence>
<keyword evidence="4 12" id="KW-0560">Oxidoreductase</keyword>
<dbReference type="InterPro" id="IPR016162">
    <property type="entry name" value="Ald_DH_N"/>
</dbReference>
<dbReference type="AlphaFoldDB" id="A0A364NNM4"/>
<evidence type="ECO:0000256" key="4">
    <source>
        <dbReference type="ARBA" id="ARBA00023002"/>
    </source>
</evidence>
<dbReference type="InterPro" id="IPR011264">
    <property type="entry name" value="BADH"/>
</dbReference>
<dbReference type="PROSITE" id="PS00070">
    <property type="entry name" value="ALDEHYDE_DEHYDR_CYS"/>
    <property type="match status" value="1"/>
</dbReference>
<dbReference type="EC" id="1.2.1.8" evidence="10"/>
<evidence type="ECO:0000256" key="2">
    <source>
        <dbReference type="ARBA" id="ARBA00022723"/>
    </source>
</evidence>
<accession>A0A364NNM4</accession>
<feature type="active site" evidence="11">
    <location>
        <position position="249"/>
    </location>
</feature>
<comment type="catalytic activity">
    <reaction evidence="7">
        <text>betaine aldehyde + NADP(+) + H2O = glycine betaine + NADPH + 2 H(+)</text>
        <dbReference type="Rhea" id="RHEA:30067"/>
        <dbReference type="ChEBI" id="CHEBI:15377"/>
        <dbReference type="ChEBI" id="CHEBI:15378"/>
        <dbReference type="ChEBI" id="CHEBI:15710"/>
        <dbReference type="ChEBI" id="CHEBI:17750"/>
        <dbReference type="ChEBI" id="CHEBI:57783"/>
        <dbReference type="ChEBI" id="CHEBI:58349"/>
    </reaction>
    <physiologicalReaction direction="left-to-right" evidence="7">
        <dbReference type="Rhea" id="RHEA:30068"/>
    </physiologicalReaction>
</comment>
<protein>
    <recommendedName>
        <fullName evidence="10">Betaine-aldehyde dehydrogenase</fullName>
        <ecNumber evidence="10">1.2.1.8</ecNumber>
    </recommendedName>
</protein>
<dbReference type="InterPro" id="IPR016160">
    <property type="entry name" value="Ald_DH_CS_CYS"/>
</dbReference>
<evidence type="ECO:0000256" key="9">
    <source>
        <dbReference type="ARBA" id="ARBA00065931"/>
    </source>
</evidence>
<proteinExistence type="inferred from homology"/>
<feature type="domain" description="Aldehyde dehydrogenase" evidence="13">
    <location>
        <begin position="19"/>
        <end position="476"/>
    </location>
</feature>
<organism evidence="14 15">
    <name type="scientific">Nitrincola tibetensis</name>
    <dbReference type="NCBI Taxonomy" id="2219697"/>
    <lineage>
        <taxon>Bacteria</taxon>
        <taxon>Pseudomonadati</taxon>
        <taxon>Pseudomonadota</taxon>
        <taxon>Gammaproteobacteria</taxon>
        <taxon>Oceanospirillales</taxon>
        <taxon>Oceanospirillaceae</taxon>
        <taxon>Nitrincola</taxon>
    </lineage>
</organism>
<comment type="subunit">
    <text evidence="9">Dimer of dimers.</text>
</comment>
<comment type="caution">
    <text evidence="14">The sequence shown here is derived from an EMBL/GenBank/DDBJ whole genome shotgun (WGS) entry which is preliminary data.</text>
</comment>
<name>A0A364NNM4_9GAMM</name>
<dbReference type="GO" id="GO:0019285">
    <property type="term" value="P:glycine betaine biosynthetic process from choline"/>
    <property type="evidence" value="ECO:0007669"/>
    <property type="project" value="InterPro"/>
</dbReference>
<evidence type="ECO:0000313" key="14">
    <source>
        <dbReference type="EMBL" id="RAU18485.1"/>
    </source>
</evidence>
<dbReference type="FunFam" id="3.40.309.10:FF:000014">
    <property type="entry name" value="NAD/NADP-dependent betaine aldehyde dehydrogenase"/>
    <property type="match status" value="1"/>
</dbReference>
<dbReference type="PROSITE" id="PS00687">
    <property type="entry name" value="ALDEHYDE_DEHYDR_GLU"/>
    <property type="match status" value="1"/>
</dbReference>
<dbReference type="Proteomes" id="UP000250744">
    <property type="component" value="Unassembled WGS sequence"/>
</dbReference>